<evidence type="ECO:0000256" key="1">
    <source>
        <dbReference type="ARBA" id="ARBA00004273"/>
    </source>
</evidence>
<evidence type="ECO:0000313" key="7">
    <source>
        <dbReference type="EMBL" id="GMR39915.1"/>
    </source>
</evidence>
<evidence type="ECO:0000256" key="3">
    <source>
        <dbReference type="ARBA" id="ARBA00022946"/>
    </source>
</evidence>
<comment type="similarity">
    <text evidence="6">Belongs to the cytochrome c oxidase subunit 6A family.</text>
</comment>
<comment type="subcellular location">
    <subcellularLocation>
        <location evidence="1">Mitochondrion inner membrane</location>
    </subcellularLocation>
</comment>
<sequence length="96" mass="11156">MNRTLGFPRIAVRTAQQTRASGEFYSSKNFDRFRQSLNHQLKAADATMTTWRKIFIFASLPCLAVTMYAARADHKRHGAQERPEYVAYPYLNVRNK</sequence>
<dbReference type="EMBL" id="BTRK01000003">
    <property type="protein sequence ID" value="GMR39915.1"/>
    <property type="molecule type" value="Genomic_DNA"/>
</dbReference>
<evidence type="ECO:0000256" key="4">
    <source>
        <dbReference type="ARBA" id="ARBA00023128"/>
    </source>
</evidence>
<keyword evidence="8" id="KW-1185">Reference proteome</keyword>
<dbReference type="Gene3D" id="4.10.95.10">
    <property type="entry name" value="Cytochrome c oxidase, subunit VIa"/>
    <property type="match status" value="1"/>
</dbReference>
<reference evidence="8" key="1">
    <citation type="submission" date="2022-10" db="EMBL/GenBank/DDBJ databases">
        <title>Genome assembly of Pristionchus species.</title>
        <authorList>
            <person name="Yoshida K."/>
            <person name="Sommer R.J."/>
        </authorList>
    </citation>
    <scope>NUCLEOTIDE SEQUENCE [LARGE SCALE GENOMIC DNA]</scope>
    <source>
        <strain evidence="8">RS5460</strain>
    </source>
</reference>
<dbReference type="PANTHER" id="PTHR11504">
    <property type="entry name" value="CYTOCHROME C OXIDASE POLYPEPTIDE VIA"/>
    <property type="match status" value="1"/>
</dbReference>
<keyword evidence="4" id="KW-0496">Mitochondrion</keyword>
<feature type="non-terminal residue" evidence="7">
    <location>
        <position position="96"/>
    </location>
</feature>
<dbReference type="GO" id="GO:0030234">
    <property type="term" value="F:enzyme regulator activity"/>
    <property type="evidence" value="ECO:0007669"/>
    <property type="project" value="TreeGrafter"/>
</dbReference>
<proteinExistence type="inferred from homology"/>
<protein>
    <submittedName>
        <fullName evidence="7">Uncharacterized protein</fullName>
    </submittedName>
</protein>
<accession>A0AAN4ZMU9</accession>
<keyword evidence="2" id="KW-0999">Mitochondrion inner membrane</keyword>
<keyword evidence="3" id="KW-0809">Transit peptide</keyword>
<comment type="caution">
    <text evidence="7">The sequence shown here is derived from an EMBL/GenBank/DDBJ whole genome shotgun (WGS) entry which is preliminary data.</text>
</comment>
<dbReference type="InterPro" id="IPR036418">
    <property type="entry name" value="Cyt_c_oxidase_su6a_sf"/>
</dbReference>
<evidence type="ECO:0000256" key="2">
    <source>
        <dbReference type="ARBA" id="ARBA00022792"/>
    </source>
</evidence>
<keyword evidence="5" id="KW-0472">Membrane</keyword>
<dbReference type="GO" id="GO:0006123">
    <property type="term" value="P:mitochondrial electron transport, cytochrome c to oxygen"/>
    <property type="evidence" value="ECO:0007669"/>
    <property type="project" value="TreeGrafter"/>
</dbReference>
<dbReference type="SUPFAM" id="SSF81411">
    <property type="entry name" value="Mitochondrial cytochrome c oxidase subunit VIa"/>
    <property type="match status" value="1"/>
</dbReference>
<name>A0AAN4ZMU9_9BILA</name>
<dbReference type="InterPro" id="IPR001349">
    <property type="entry name" value="Cyt_c_oxidase_su6a"/>
</dbReference>
<evidence type="ECO:0000256" key="5">
    <source>
        <dbReference type="ARBA" id="ARBA00023136"/>
    </source>
</evidence>
<organism evidence="7 8">
    <name type="scientific">Pristionchus mayeri</name>
    <dbReference type="NCBI Taxonomy" id="1317129"/>
    <lineage>
        <taxon>Eukaryota</taxon>
        <taxon>Metazoa</taxon>
        <taxon>Ecdysozoa</taxon>
        <taxon>Nematoda</taxon>
        <taxon>Chromadorea</taxon>
        <taxon>Rhabditida</taxon>
        <taxon>Rhabditina</taxon>
        <taxon>Diplogasteromorpha</taxon>
        <taxon>Diplogasteroidea</taxon>
        <taxon>Neodiplogasteridae</taxon>
        <taxon>Pristionchus</taxon>
    </lineage>
</organism>
<gene>
    <name evidence="7" type="ORF">PMAYCL1PPCAC_10110</name>
</gene>
<dbReference type="GO" id="GO:0005743">
    <property type="term" value="C:mitochondrial inner membrane"/>
    <property type="evidence" value="ECO:0007669"/>
    <property type="project" value="UniProtKB-SubCell"/>
</dbReference>
<dbReference type="AlphaFoldDB" id="A0AAN4ZMU9"/>
<dbReference type="Pfam" id="PF02046">
    <property type="entry name" value="COX6A"/>
    <property type="match status" value="1"/>
</dbReference>
<evidence type="ECO:0000313" key="8">
    <source>
        <dbReference type="Proteomes" id="UP001328107"/>
    </source>
</evidence>
<dbReference type="PANTHER" id="PTHR11504:SF0">
    <property type="entry name" value="CYTOCHROME C OXIDASE SUBUNIT"/>
    <property type="match status" value="1"/>
</dbReference>
<evidence type="ECO:0000256" key="6">
    <source>
        <dbReference type="RuleBase" id="RU004396"/>
    </source>
</evidence>
<dbReference type="Proteomes" id="UP001328107">
    <property type="component" value="Unassembled WGS sequence"/>
</dbReference>